<accession>A0ABD3IF03</accession>
<dbReference type="EMBL" id="JBJQOH010000001">
    <property type="protein sequence ID" value="KAL3701332.1"/>
    <property type="molecule type" value="Genomic_DNA"/>
</dbReference>
<protein>
    <submittedName>
        <fullName evidence="1">Uncharacterized protein</fullName>
    </submittedName>
</protein>
<keyword evidence="2" id="KW-1185">Reference proteome</keyword>
<name>A0ABD3IF03_9MARC</name>
<evidence type="ECO:0000313" key="2">
    <source>
        <dbReference type="Proteomes" id="UP001633002"/>
    </source>
</evidence>
<proteinExistence type="predicted"/>
<reference evidence="1 2" key="1">
    <citation type="submission" date="2024-09" db="EMBL/GenBank/DDBJ databases">
        <title>Chromosome-scale assembly of Riccia sorocarpa.</title>
        <authorList>
            <person name="Paukszto L."/>
        </authorList>
    </citation>
    <scope>NUCLEOTIDE SEQUENCE [LARGE SCALE GENOMIC DNA]</scope>
    <source>
        <strain evidence="1">LP-2024</strain>
        <tissue evidence="1">Aerial parts of the thallus</tissue>
    </source>
</reference>
<gene>
    <name evidence="1" type="ORF">R1sor_019354</name>
</gene>
<organism evidence="1 2">
    <name type="scientific">Riccia sorocarpa</name>
    <dbReference type="NCBI Taxonomy" id="122646"/>
    <lineage>
        <taxon>Eukaryota</taxon>
        <taxon>Viridiplantae</taxon>
        <taxon>Streptophyta</taxon>
        <taxon>Embryophyta</taxon>
        <taxon>Marchantiophyta</taxon>
        <taxon>Marchantiopsida</taxon>
        <taxon>Marchantiidae</taxon>
        <taxon>Marchantiales</taxon>
        <taxon>Ricciaceae</taxon>
        <taxon>Riccia</taxon>
    </lineage>
</organism>
<sequence>MAPATRGTWKAKAIHTVESADEPAGKVSRHRKNFLQYEYFRFVKVEFPSWWYMRIWPHPNDASFIEKERRESVKVYLCKLNL</sequence>
<dbReference type="AlphaFoldDB" id="A0ABD3IF03"/>
<comment type="caution">
    <text evidence="1">The sequence shown here is derived from an EMBL/GenBank/DDBJ whole genome shotgun (WGS) entry which is preliminary data.</text>
</comment>
<evidence type="ECO:0000313" key="1">
    <source>
        <dbReference type="EMBL" id="KAL3701332.1"/>
    </source>
</evidence>
<dbReference type="Proteomes" id="UP001633002">
    <property type="component" value="Unassembled WGS sequence"/>
</dbReference>